<dbReference type="Gene3D" id="3.40.50.300">
    <property type="entry name" value="P-loop containing nucleotide triphosphate hydrolases"/>
    <property type="match status" value="1"/>
</dbReference>
<keyword evidence="3" id="KW-1185">Reference proteome</keyword>
<reference evidence="2 3" key="1">
    <citation type="submission" date="2016-10" db="EMBL/GenBank/DDBJ databases">
        <authorList>
            <person name="de Groot N.N."/>
        </authorList>
    </citation>
    <scope>NUCLEOTIDE SEQUENCE [LARGE SCALE GENOMIC DNA]</scope>
    <source>
        <strain evidence="2 3">DSM 44149</strain>
    </source>
</reference>
<dbReference type="SMART" id="SM00382">
    <property type="entry name" value="AAA"/>
    <property type="match status" value="1"/>
</dbReference>
<accession>A0A1G9TGA3</accession>
<gene>
    <name evidence="2" type="ORF">SAMN04489726_1765</name>
</gene>
<sequence length="396" mass="43875">MDEDEYVERVGAVGRAFSPAAPITDRDLFAGRKAQLRTLTSVAAQRGQHALIYGERGVGKTSLARVTQNLLPDSVVAPYYVCNSEDSFKSIWAGVFEQIPILTQESRMGFGRSARHVLQSGSELLSGRVTPHSVVRVLALLCESVSIVVLIDEFDRPKDQRVRTLIADTIKILADRSIAATVVLVGVADTVDELVSEHASIQRSLVQVQMPRMTDEELREIVRRGVRAVSMEAQPKFVDAVAEMSQGLPHYTHLLGQYGTTRALEAGRSVVKRADFEDALTDALDAASQSVRERYHRATQSNRETLYKEVLLACAVAEKDDLGSFGAPDVREKLRQITGKAYDIPAFAVHLKNFSSEGARGGILQRIGTSRRFRYRFRDPLLPPYIVIKGRIEKLV</sequence>
<dbReference type="AlphaFoldDB" id="A0A1G9TGA3"/>
<dbReference type="eggNOG" id="COG1672">
    <property type="taxonomic scope" value="Bacteria"/>
</dbReference>
<dbReference type="SUPFAM" id="SSF52540">
    <property type="entry name" value="P-loop containing nucleoside triphosphate hydrolases"/>
    <property type="match status" value="1"/>
</dbReference>
<organism evidence="2 3">
    <name type="scientific">Allokutzneria albata</name>
    <name type="common">Kibdelosporangium albatum</name>
    <dbReference type="NCBI Taxonomy" id="211114"/>
    <lineage>
        <taxon>Bacteria</taxon>
        <taxon>Bacillati</taxon>
        <taxon>Actinomycetota</taxon>
        <taxon>Actinomycetes</taxon>
        <taxon>Pseudonocardiales</taxon>
        <taxon>Pseudonocardiaceae</taxon>
        <taxon>Allokutzneria</taxon>
    </lineage>
</organism>
<dbReference type="InterPro" id="IPR003593">
    <property type="entry name" value="AAA+_ATPase"/>
</dbReference>
<dbReference type="RefSeq" id="WP_030432945.1">
    <property type="nucleotide sequence ID" value="NZ_JOEF01000034.1"/>
</dbReference>
<evidence type="ECO:0000259" key="1">
    <source>
        <dbReference type="SMART" id="SM00382"/>
    </source>
</evidence>
<evidence type="ECO:0000313" key="3">
    <source>
        <dbReference type="Proteomes" id="UP000183376"/>
    </source>
</evidence>
<dbReference type="InterPro" id="IPR049052">
    <property type="entry name" value="nSTAND1"/>
</dbReference>
<protein>
    <submittedName>
        <fullName evidence="2">Cdc6-related protein, AAA superfamily ATPase</fullName>
    </submittedName>
</protein>
<name>A0A1G9TGA3_ALLAB</name>
<dbReference type="EMBL" id="LT629701">
    <property type="protein sequence ID" value="SDM46700.1"/>
    <property type="molecule type" value="Genomic_DNA"/>
</dbReference>
<dbReference type="PANTHER" id="PTHR34301:SF8">
    <property type="entry name" value="ATPASE DOMAIN-CONTAINING PROTEIN"/>
    <property type="match status" value="1"/>
</dbReference>
<dbReference type="PANTHER" id="PTHR34301">
    <property type="entry name" value="DNA-BINDING PROTEIN-RELATED"/>
    <property type="match status" value="1"/>
</dbReference>
<dbReference type="Pfam" id="PF20703">
    <property type="entry name" value="nSTAND1"/>
    <property type="match status" value="1"/>
</dbReference>
<feature type="domain" description="AAA+ ATPase" evidence="1">
    <location>
        <begin position="46"/>
        <end position="214"/>
    </location>
</feature>
<dbReference type="Proteomes" id="UP000183376">
    <property type="component" value="Chromosome I"/>
</dbReference>
<evidence type="ECO:0000313" key="2">
    <source>
        <dbReference type="EMBL" id="SDM46700.1"/>
    </source>
</evidence>
<proteinExistence type="predicted"/>
<dbReference type="InterPro" id="IPR027417">
    <property type="entry name" value="P-loop_NTPase"/>
</dbReference>